<sequence length="175" mass="20353">MLVRSVILFMISIFNGAHWVIENPSTSLIFEMPRFKTFIERWGAHAVNMWLGMYGAPTWKMVKIFSSDPFIYRLFRKLDRTKFPKSNTTIRYVDRNGKIKFKGSRTLKATQVYTPAFGSAVYRNFTTYANCAPELRQDLDFEDDWEDAKLLGFNMPVVQNSPFSYCSGQSLSFFS</sequence>
<dbReference type="EMBL" id="CAMXCT010001372">
    <property type="protein sequence ID" value="CAI3989466.1"/>
    <property type="molecule type" value="Genomic_DNA"/>
</dbReference>
<dbReference type="EMBL" id="CAMXCT020000809">
    <property type="protein sequence ID" value="CAL1136875.1"/>
    <property type="molecule type" value="Genomic_DNA"/>
</dbReference>
<dbReference type="EMBL" id="CAMXCT010001087">
    <property type="protein sequence ID" value="CAI3986487.1"/>
    <property type="molecule type" value="Genomic_DNA"/>
</dbReference>
<evidence type="ECO:0000256" key="1">
    <source>
        <dbReference type="SAM" id="SignalP"/>
    </source>
</evidence>
<name>A0A9P1C8B1_9DINO</name>
<evidence type="ECO:0000313" key="4">
    <source>
        <dbReference type="EMBL" id="CAI3986487.1"/>
    </source>
</evidence>
<dbReference type="EMBL" id="CAMXCT030001087">
    <property type="protein sequence ID" value="CAL4773799.1"/>
    <property type="molecule type" value="Genomic_DNA"/>
</dbReference>
<keyword evidence="7" id="KW-1185">Reference proteome</keyword>
<evidence type="ECO:0000313" key="3">
    <source>
        <dbReference type="EMBL" id="CAI3983500.1"/>
    </source>
</evidence>
<comment type="caution">
    <text evidence="4">The sequence shown here is derived from an EMBL/GenBank/DDBJ whole genome shotgun (WGS) entry which is preliminary data.</text>
</comment>
<evidence type="ECO:0000313" key="7">
    <source>
        <dbReference type="Proteomes" id="UP001152797"/>
    </source>
</evidence>
<evidence type="ECO:0000313" key="6">
    <source>
        <dbReference type="EMBL" id="CAL4764544.1"/>
    </source>
</evidence>
<feature type="chain" id="PRO_5043270200" evidence="1">
    <location>
        <begin position="17"/>
        <end position="175"/>
    </location>
</feature>
<dbReference type="EMBL" id="CAMXCT030000328">
    <property type="protein sequence ID" value="CAL4764544.1"/>
    <property type="molecule type" value="Genomic_DNA"/>
</dbReference>
<reference evidence="6 7" key="2">
    <citation type="submission" date="2024-05" db="EMBL/GenBank/DDBJ databases">
        <authorList>
            <person name="Chen Y."/>
            <person name="Shah S."/>
            <person name="Dougan E. K."/>
            <person name="Thang M."/>
            <person name="Chan C."/>
        </authorList>
    </citation>
    <scope>NUCLEOTIDE SEQUENCE [LARGE SCALE GENOMIC DNA]</scope>
</reference>
<protein>
    <submittedName>
        <fullName evidence="6">Neurofilament heavy polypeptide</fullName>
    </submittedName>
</protein>
<evidence type="ECO:0000313" key="2">
    <source>
        <dbReference type="EMBL" id="CAI3977232.1"/>
    </source>
</evidence>
<dbReference type="EMBL" id="CAMXCT010000328">
    <property type="protein sequence ID" value="CAI3977232.1"/>
    <property type="molecule type" value="Genomic_DNA"/>
</dbReference>
<accession>A0A9P1C8B1</accession>
<gene>
    <name evidence="3" type="ORF">C1SCF055_LOCUS11108</name>
    <name evidence="4" type="ORF">C1SCF055_LOCUS13836</name>
    <name evidence="5" type="ORF">C1SCF055_LOCUS16540</name>
    <name evidence="2" type="ORF">C1SCF055_LOCUS5387</name>
</gene>
<dbReference type="EMBL" id="CAMXCT030000809">
    <property type="protein sequence ID" value="CAL4770812.1"/>
    <property type="molecule type" value="Genomic_DNA"/>
</dbReference>
<dbReference type="EMBL" id="CAMXCT010000809">
    <property type="protein sequence ID" value="CAI3983500.1"/>
    <property type="molecule type" value="Genomic_DNA"/>
</dbReference>
<dbReference type="Proteomes" id="UP001152797">
    <property type="component" value="Unassembled WGS sequence"/>
</dbReference>
<proteinExistence type="predicted"/>
<reference evidence="4" key="1">
    <citation type="submission" date="2022-10" db="EMBL/GenBank/DDBJ databases">
        <authorList>
            <person name="Chen Y."/>
            <person name="Dougan E. K."/>
            <person name="Chan C."/>
            <person name="Rhodes N."/>
            <person name="Thang M."/>
        </authorList>
    </citation>
    <scope>NUCLEOTIDE SEQUENCE</scope>
</reference>
<dbReference type="AlphaFoldDB" id="A0A9P1C8B1"/>
<dbReference type="EMBL" id="CAMXCT030001372">
    <property type="protein sequence ID" value="CAL4776778.1"/>
    <property type="molecule type" value="Genomic_DNA"/>
</dbReference>
<evidence type="ECO:0000313" key="5">
    <source>
        <dbReference type="EMBL" id="CAI3989466.1"/>
    </source>
</evidence>
<feature type="signal peptide" evidence="1">
    <location>
        <begin position="1"/>
        <end position="16"/>
    </location>
</feature>
<dbReference type="EMBL" id="CAMXCT020001372">
    <property type="protein sequence ID" value="CAL1142841.1"/>
    <property type="molecule type" value="Genomic_DNA"/>
</dbReference>
<organism evidence="4">
    <name type="scientific">Cladocopium goreaui</name>
    <dbReference type="NCBI Taxonomy" id="2562237"/>
    <lineage>
        <taxon>Eukaryota</taxon>
        <taxon>Sar</taxon>
        <taxon>Alveolata</taxon>
        <taxon>Dinophyceae</taxon>
        <taxon>Suessiales</taxon>
        <taxon>Symbiodiniaceae</taxon>
        <taxon>Cladocopium</taxon>
    </lineage>
</organism>
<dbReference type="EMBL" id="CAMXCT020001087">
    <property type="protein sequence ID" value="CAL1139862.1"/>
    <property type="molecule type" value="Genomic_DNA"/>
</dbReference>
<dbReference type="OrthoDB" id="444654at2759"/>
<keyword evidence="1" id="KW-0732">Signal</keyword>
<dbReference type="EMBL" id="CAMXCT020000328">
    <property type="protein sequence ID" value="CAL1130607.1"/>
    <property type="molecule type" value="Genomic_DNA"/>
</dbReference>